<evidence type="ECO:0000313" key="1">
    <source>
        <dbReference type="EMBL" id="MDG2949287.1"/>
    </source>
</evidence>
<reference evidence="1" key="1">
    <citation type="submission" date="2023-03" db="EMBL/GenBank/DDBJ databases">
        <title>Classification of Bisgaard taxon 6 and taxon 10 as Exercitatus varius gen. nov., spec. nov.</title>
        <authorList>
            <person name="Christensen H."/>
        </authorList>
    </citation>
    <scope>NUCLEOTIDE SEQUENCE</scope>
    <source>
        <strain evidence="1">86116</strain>
    </source>
</reference>
<organism evidence="1 2">
    <name type="scientific">Exercitatus varius</name>
    <dbReference type="NCBI Taxonomy" id="67857"/>
    <lineage>
        <taxon>Bacteria</taxon>
        <taxon>Pseudomonadati</taxon>
        <taxon>Pseudomonadota</taxon>
        <taxon>Gammaproteobacteria</taxon>
        <taxon>Pasteurellales</taxon>
        <taxon>Pasteurellaceae</taxon>
        <taxon>Exercitatus</taxon>
    </lineage>
</organism>
<dbReference type="AlphaFoldDB" id="A0AAW6QAF9"/>
<proteinExistence type="predicted"/>
<comment type="caution">
    <text evidence="1">The sequence shown here is derived from an EMBL/GenBank/DDBJ whole genome shotgun (WGS) entry which is preliminary data.</text>
</comment>
<dbReference type="EMBL" id="JARQTW010000002">
    <property type="protein sequence ID" value="MDG2949287.1"/>
    <property type="molecule type" value="Genomic_DNA"/>
</dbReference>
<gene>
    <name evidence="1" type="ORF">P7M15_01930</name>
</gene>
<dbReference type="RefSeq" id="WP_202937155.1">
    <property type="nucleotide sequence ID" value="NZ_JARQTO010000016.1"/>
</dbReference>
<dbReference type="Proteomes" id="UP001214976">
    <property type="component" value="Unassembled WGS sequence"/>
</dbReference>
<dbReference type="GeneID" id="93227567"/>
<sequence>MTKAEILEKQRQLDSLFSAWFEDKKKHEMVVYRRENGDLIEHYPDGTIKVIEYAQ</sequence>
<evidence type="ECO:0000313" key="2">
    <source>
        <dbReference type="Proteomes" id="UP001214976"/>
    </source>
</evidence>
<protein>
    <submittedName>
        <fullName evidence="1">Uncharacterized protein</fullName>
    </submittedName>
</protein>
<accession>A0AAW6QAF9</accession>
<name>A0AAW6QAF9_9PAST</name>